<reference evidence="5 6" key="1">
    <citation type="submission" date="2015-08" db="EMBL/GenBank/DDBJ databases">
        <title>Complete genome sequence of Rufibacter tibetensis strain 1351t, a radiation-resistant bacterium from tibet plateau.</title>
        <authorList>
            <person name="Dai J."/>
        </authorList>
    </citation>
    <scope>NUCLEOTIDE SEQUENCE [LARGE SCALE GENOMIC DNA]</scope>
    <source>
        <strain evidence="5 6">1351</strain>
        <plasmid evidence="5 6">1</plasmid>
    </source>
</reference>
<dbReference type="Proteomes" id="UP000061382">
    <property type="component" value="Plasmid 1"/>
</dbReference>
<protein>
    <submittedName>
        <fullName evidence="5">Acetyl xylan esterase</fullName>
    </submittedName>
</protein>
<dbReference type="KEGG" id="rti:DC20_21460"/>
<dbReference type="SUPFAM" id="SSF53474">
    <property type="entry name" value="alpha/beta-Hydrolases"/>
    <property type="match status" value="1"/>
</dbReference>
<evidence type="ECO:0000256" key="1">
    <source>
        <dbReference type="ARBA" id="ARBA00022487"/>
    </source>
</evidence>
<proteinExistence type="predicted"/>
<keyword evidence="5" id="KW-0614">Plasmid</keyword>
<keyword evidence="1" id="KW-0719">Serine esterase</keyword>
<sequence length="420" mass="46997">MVALQVALTPVHCAFPQNFDESKVQAYTLPDPLVFQDGSKVTTPQAWHTRRRAEIIEVLEREMYGRTPEHPAKMRFEVFDKEPRALNGQATRKQITLFLTGECTGPKIDLLLYLPKKGKGPVPVFLGLNFEGNHGVHTDPGIRLSSNWVWPGGAGVVNQLPTEASRGATASRWPIEMILDRGYGVATIYAGDIDPDKHDGFKNGVHALYPELQNRGDNFSTMAAWAWGLSLAMDYLQTDRQVNSRRVMLFGFSRMGKAALWAGARDPRFAMVISNESGGGGAALSKRNYGEDVERLNKGNPHWFSGNFRKYNRNEASLPFDQHMVIALIAPRPVYIASAEEDKGADPYGEFLAAKAADPVYRFLGTDGLPAGGFPEVNKPVYGRLGYHIRSGKHDVTRYDWEQYLNFADIHFRKRKAEQR</sequence>
<keyword evidence="6" id="KW-1185">Reference proteome</keyword>
<keyword evidence="3" id="KW-0378">Hydrolase</keyword>
<evidence type="ECO:0000256" key="3">
    <source>
        <dbReference type="ARBA" id="ARBA00022801"/>
    </source>
</evidence>
<dbReference type="InterPro" id="IPR029058">
    <property type="entry name" value="AB_hydrolase_fold"/>
</dbReference>
<evidence type="ECO:0000256" key="2">
    <source>
        <dbReference type="ARBA" id="ARBA00022729"/>
    </source>
</evidence>
<evidence type="ECO:0000313" key="6">
    <source>
        <dbReference type="Proteomes" id="UP000061382"/>
    </source>
</evidence>
<geneLocation type="plasmid" evidence="5 6">
    <name>1</name>
</geneLocation>
<evidence type="ECO:0000259" key="4">
    <source>
        <dbReference type="Pfam" id="PF22244"/>
    </source>
</evidence>
<name>A0A0N7HXD6_9BACT</name>
<organism evidence="5 6">
    <name type="scientific">Rufibacter tibetensis</name>
    <dbReference type="NCBI Taxonomy" id="512763"/>
    <lineage>
        <taxon>Bacteria</taxon>
        <taxon>Pseudomonadati</taxon>
        <taxon>Bacteroidota</taxon>
        <taxon>Cytophagia</taxon>
        <taxon>Cytophagales</taxon>
        <taxon>Hymenobacteraceae</taxon>
        <taxon>Rufibacter</taxon>
    </lineage>
</organism>
<dbReference type="AlphaFoldDB" id="A0A0N7HXD6"/>
<accession>A0A0N7HXD6</accession>
<dbReference type="GO" id="GO:0052689">
    <property type="term" value="F:carboxylic ester hydrolase activity"/>
    <property type="evidence" value="ECO:0007669"/>
    <property type="project" value="UniProtKB-KW"/>
</dbReference>
<dbReference type="PATRIC" id="fig|512763.3.peg.4717"/>
<keyword evidence="2" id="KW-0732">Signal</keyword>
<gene>
    <name evidence="5" type="ORF">DC20_21460</name>
</gene>
<dbReference type="InterPro" id="IPR054579">
    <property type="entry name" value="GCE-like_dom"/>
</dbReference>
<feature type="domain" description="4-O-methyl-glucuronoyl methylesterase-like" evidence="4">
    <location>
        <begin position="205"/>
        <end position="365"/>
    </location>
</feature>
<dbReference type="Pfam" id="PF22244">
    <property type="entry name" value="GCE_fung"/>
    <property type="match status" value="1"/>
</dbReference>
<evidence type="ECO:0000313" key="5">
    <source>
        <dbReference type="EMBL" id="ALJ01753.1"/>
    </source>
</evidence>
<dbReference type="Gene3D" id="3.40.50.1820">
    <property type="entry name" value="alpha/beta hydrolase"/>
    <property type="match status" value="1"/>
</dbReference>
<dbReference type="EMBL" id="CP012644">
    <property type="protein sequence ID" value="ALJ01753.1"/>
    <property type="molecule type" value="Genomic_DNA"/>
</dbReference>